<protein>
    <recommendedName>
        <fullName evidence="1">peptidylprolyl isomerase</fullName>
        <ecNumber evidence="1">5.2.1.8</ecNumber>
    </recommendedName>
</protein>
<dbReference type="PROSITE" id="PS50059">
    <property type="entry name" value="FKBP_PPIASE"/>
    <property type="match status" value="1"/>
</dbReference>
<dbReference type="InterPro" id="IPR046357">
    <property type="entry name" value="PPIase_dom_sf"/>
</dbReference>
<dbReference type="InterPro" id="IPR044239">
    <property type="entry name" value="FKBP20-2-like"/>
</dbReference>
<gene>
    <name evidence="4" type="primary">gb20839</name>
    <name evidence="4" type="ORF">PR202_gb20839</name>
</gene>
<comment type="catalytic activity">
    <reaction evidence="1">
        <text>[protein]-peptidylproline (omega=180) = [protein]-peptidylproline (omega=0)</text>
        <dbReference type="Rhea" id="RHEA:16237"/>
        <dbReference type="Rhea" id="RHEA-COMP:10747"/>
        <dbReference type="Rhea" id="RHEA-COMP:10748"/>
        <dbReference type="ChEBI" id="CHEBI:83833"/>
        <dbReference type="ChEBI" id="CHEBI:83834"/>
        <dbReference type="EC" id="5.2.1.8"/>
    </reaction>
</comment>
<evidence type="ECO:0000313" key="4">
    <source>
        <dbReference type="EMBL" id="GJN32339.1"/>
    </source>
</evidence>
<dbReference type="GO" id="GO:0003755">
    <property type="term" value="F:peptidyl-prolyl cis-trans isomerase activity"/>
    <property type="evidence" value="ECO:0007669"/>
    <property type="project" value="UniProtKB-KW"/>
</dbReference>
<dbReference type="EC" id="5.2.1.8" evidence="1"/>
<proteinExistence type="predicted"/>
<feature type="domain" description="PPIase FKBP-type" evidence="3">
    <location>
        <begin position="213"/>
        <end position="281"/>
    </location>
</feature>
<dbReference type="PANTHER" id="PTHR47414">
    <property type="entry name" value="PEPTIDYL-PROLYL CIS-TRANS ISOMERASE FKBP20-2, CHLOROPLASTIC"/>
    <property type="match status" value="1"/>
</dbReference>
<sequence length="289" mass="31989">MDWTASSSGDAQKRNVKPKPTDPHGLSPPNCANRRRKQAKRGSGGKMELMPSSRSFLSCNRLVAPSRPALEGPRHKGQRRIVCVFGGERGGHNCKRKVEVGGMIRRRAALAFLLASPALSVAFSANGKTKSMNPYDERRLLEQNKKIQAANRAPDDFPNFIREGFQVKVVTPDSYITRDSGLMYEDIKVGTGNSPKDGQQVLPPQHCKLFMFEQQIIFHYVGYNEAGRRIDSTYIQGSPAKIRLGNKTLVPGKHCTSGFEEGIRDMKPGGKRRIIIPPELGPPVSHLLC</sequence>
<evidence type="ECO:0000259" key="3">
    <source>
        <dbReference type="PROSITE" id="PS50059"/>
    </source>
</evidence>
<feature type="region of interest" description="Disordered" evidence="2">
    <location>
        <begin position="1"/>
        <end position="51"/>
    </location>
</feature>
<dbReference type="AlphaFoldDB" id="A0AAV5F9K0"/>
<dbReference type="EMBL" id="BQKI01000084">
    <property type="protein sequence ID" value="GJN32339.1"/>
    <property type="molecule type" value="Genomic_DNA"/>
</dbReference>
<name>A0AAV5F9K0_ELECO</name>
<dbReference type="Pfam" id="PF00254">
    <property type="entry name" value="FKBP_C"/>
    <property type="match status" value="1"/>
</dbReference>
<evidence type="ECO:0000313" key="5">
    <source>
        <dbReference type="Proteomes" id="UP001054889"/>
    </source>
</evidence>
<dbReference type="SUPFAM" id="SSF54534">
    <property type="entry name" value="FKBP-like"/>
    <property type="match status" value="1"/>
</dbReference>
<dbReference type="Gene3D" id="3.10.50.40">
    <property type="match status" value="1"/>
</dbReference>
<comment type="caution">
    <text evidence="4">The sequence shown here is derived from an EMBL/GenBank/DDBJ whole genome shotgun (WGS) entry which is preliminary data.</text>
</comment>
<dbReference type="PANTHER" id="PTHR47414:SF1">
    <property type="entry name" value="PEPTIDYL-PROLYL CIS-TRANS ISOMERASE FKBP20-2, CHLOROPLASTIC"/>
    <property type="match status" value="1"/>
</dbReference>
<dbReference type="InterPro" id="IPR001179">
    <property type="entry name" value="PPIase_FKBP_dom"/>
</dbReference>
<accession>A0AAV5F9K0</accession>
<evidence type="ECO:0000256" key="1">
    <source>
        <dbReference type="PROSITE-ProRule" id="PRU00277"/>
    </source>
</evidence>
<reference evidence="4" key="2">
    <citation type="submission" date="2021-12" db="EMBL/GenBank/DDBJ databases">
        <title>Resequencing data analysis of finger millet.</title>
        <authorList>
            <person name="Hatakeyama M."/>
            <person name="Aluri S."/>
            <person name="Balachadran M.T."/>
            <person name="Sivarajan S.R."/>
            <person name="Poveda L."/>
            <person name="Shimizu-Inatsugi R."/>
            <person name="Schlapbach R."/>
            <person name="Sreeman S.M."/>
            <person name="Shimizu K.K."/>
        </authorList>
    </citation>
    <scope>NUCLEOTIDE SEQUENCE</scope>
</reference>
<reference evidence="4" key="1">
    <citation type="journal article" date="2018" name="DNA Res.">
        <title>Multiple hybrid de novo genome assembly of finger millet, an orphan allotetraploid crop.</title>
        <authorList>
            <person name="Hatakeyama M."/>
            <person name="Aluri S."/>
            <person name="Balachadran M.T."/>
            <person name="Sivarajan S.R."/>
            <person name="Patrignani A."/>
            <person name="Gruter S."/>
            <person name="Poveda L."/>
            <person name="Shimizu-Inatsugi R."/>
            <person name="Baeten J."/>
            <person name="Francoijs K.J."/>
            <person name="Nataraja K.N."/>
            <person name="Reddy Y.A.N."/>
            <person name="Phadnis S."/>
            <person name="Ravikumar R.L."/>
            <person name="Schlapbach R."/>
            <person name="Sreeman S.M."/>
            <person name="Shimizu K.K."/>
        </authorList>
    </citation>
    <scope>NUCLEOTIDE SEQUENCE</scope>
</reference>
<evidence type="ECO:0000256" key="2">
    <source>
        <dbReference type="SAM" id="MobiDB-lite"/>
    </source>
</evidence>
<keyword evidence="5" id="KW-1185">Reference proteome</keyword>
<keyword evidence="1" id="KW-0697">Rotamase</keyword>
<keyword evidence="1" id="KW-0413">Isomerase</keyword>
<organism evidence="4 5">
    <name type="scientific">Eleusine coracana subsp. coracana</name>
    <dbReference type="NCBI Taxonomy" id="191504"/>
    <lineage>
        <taxon>Eukaryota</taxon>
        <taxon>Viridiplantae</taxon>
        <taxon>Streptophyta</taxon>
        <taxon>Embryophyta</taxon>
        <taxon>Tracheophyta</taxon>
        <taxon>Spermatophyta</taxon>
        <taxon>Magnoliopsida</taxon>
        <taxon>Liliopsida</taxon>
        <taxon>Poales</taxon>
        <taxon>Poaceae</taxon>
        <taxon>PACMAD clade</taxon>
        <taxon>Chloridoideae</taxon>
        <taxon>Cynodonteae</taxon>
        <taxon>Eleusininae</taxon>
        <taxon>Eleusine</taxon>
    </lineage>
</organism>
<feature type="compositionally biased region" description="Polar residues" evidence="2">
    <location>
        <begin position="1"/>
        <end position="10"/>
    </location>
</feature>
<dbReference type="Proteomes" id="UP001054889">
    <property type="component" value="Unassembled WGS sequence"/>
</dbReference>